<dbReference type="Gramene" id="Solyc03g093735.1.1">
    <property type="protein sequence ID" value="Solyc03g093735.1.1"/>
    <property type="gene ID" value="Solyc03g093735.1"/>
</dbReference>
<protein>
    <recommendedName>
        <fullName evidence="3">Reverse transcriptase Ty1/copia-type domain-containing protein</fullName>
    </recommendedName>
</protein>
<dbReference type="CDD" id="cd09272">
    <property type="entry name" value="RNase_HI_RT_Ty1"/>
    <property type="match status" value="1"/>
</dbReference>
<dbReference type="Proteomes" id="UP000004994">
    <property type="component" value="Chromosome 3"/>
</dbReference>
<accession>A0A3Q7FLG4</accession>
<dbReference type="EnsemblPlants" id="Solyc03g093735.1.1">
    <property type="protein sequence ID" value="Solyc03g093735.1.1"/>
    <property type="gene ID" value="Solyc03g093735.1"/>
</dbReference>
<evidence type="ECO:0000313" key="2">
    <source>
        <dbReference type="Proteomes" id="UP000004994"/>
    </source>
</evidence>
<dbReference type="AlphaFoldDB" id="A0A3Q7FLG4"/>
<keyword evidence="2" id="KW-1185">Reference proteome</keyword>
<organism evidence="1">
    <name type="scientific">Solanum lycopersicum</name>
    <name type="common">Tomato</name>
    <name type="synonym">Lycopersicon esculentum</name>
    <dbReference type="NCBI Taxonomy" id="4081"/>
    <lineage>
        <taxon>Eukaryota</taxon>
        <taxon>Viridiplantae</taxon>
        <taxon>Streptophyta</taxon>
        <taxon>Embryophyta</taxon>
        <taxon>Tracheophyta</taxon>
        <taxon>Spermatophyta</taxon>
        <taxon>Magnoliopsida</taxon>
        <taxon>eudicotyledons</taxon>
        <taxon>Gunneridae</taxon>
        <taxon>Pentapetalae</taxon>
        <taxon>asterids</taxon>
        <taxon>lamiids</taxon>
        <taxon>Solanales</taxon>
        <taxon>Solanaceae</taxon>
        <taxon>Solanoideae</taxon>
        <taxon>Solaneae</taxon>
        <taxon>Solanum</taxon>
        <taxon>Solanum subgen. Lycopersicon</taxon>
    </lineage>
</organism>
<dbReference type="PANTHER" id="PTHR11439">
    <property type="entry name" value="GAG-POL-RELATED RETROTRANSPOSON"/>
    <property type="match status" value="1"/>
</dbReference>
<evidence type="ECO:0000313" key="1">
    <source>
        <dbReference type="EnsemblPlants" id="Solyc03g093735.1.1"/>
    </source>
</evidence>
<proteinExistence type="predicted"/>
<dbReference type="InParanoid" id="A0A3Q7FLG4"/>
<dbReference type="STRING" id="4081.A0A3Q7FLG4"/>
<sequence>MDDIIVTRSNPSHVPELFLQLGKGFAMKDLVPLHFLLEIEVSGFHLNQSKYVAELLAKIEMTLAKVVTTPLVQKQGLHEAVESLVDTSYYRMIVESLQYLTLIGPDITHVANLASQFMQSSNIEHHKGVKRILRYIKVTLHFGLIIISQSPCCTTTRRSTIGYSIYLGANSISWTSKKHTTVDRSSAEAEYRALASTATEMTWILYLLHDLGVFLRYVP</sequence>
<reference evidence="1" key="2">
    <citation type="submission" date="2019-01" db="UniProtKB">
        <authorList>
            <consortium name="EnsemblPlants"/>
        </authorList>
    </citation>
    <scope>IDENTIFICATION</scope>
    <source>
        <strain evidence="1">cv. Heinz 1706</strain>
    </source>
</reference>
<reference evidence="1" key="1">
    <citation type="journal article" date="2012" name="Nature">
        <title>The tomato genome sequence provides insights into fleshy fruit evolution.</title>
        <authorList>
            <consortium name="Tomato Genome Consortium"/>
        </authorList>
    </citation>
    <scope>NUCLEOTIDE SEQUENCE [LARGE SCALE GENOMIC DNA]</scope>
    <source>
        <strain evidence="1">cv. Heinz 1706</strain>
    </source>
</reference>
<dbReference type="PANTHER" id="PTHR11439:SF520">
    <property type="entry name" value="CYSTEINE-RICH RLK (RECEPTOR-LIKE PROTEIN KINASE) 8"/>
    <property type="match status" value="1"/>
</dbReference>
<name>A0A3Q7FLG4_SOLLC</name>
<evidence type="ECO:0008006" key="3">
    <source>
        <dbReference type="Google" id="ProtNLM"/>
    </source>
</evidence>
<dbReference type="OMA" id="ATEMTWI"/>